<gene>
    <name evidence="3" type="ORF">D8674_017805</name>
</gene>
<proteinExistence type="predicted"/>
<reference evidence="4" key="2">
    <citation type="submission" date="2019-10" db="EMBL/GenBank/DDBJ databases">
        <title>A de novo genome assembly of a pear dwarfing rootstock.</title>
        <authorList>
            <person name="Wang F."/>
            <person name="Wang J."/>
            <person name="Li S."/>
            <person name="Zhang Y."/>
            <person name="Fang M."/>
            <person name="Ma L."/>
            <person name="Zhao Y."/>
            <person name="Jiang S."/>
        </authorList>
    </citation>
    <scope>NUCLEOTIDE SEQUENCE [LARGE SCALE GENOMIC DNA]</scope>
</reference>
<evidence type="ECO:0000259" key="2">
    <source>
        <dbReference type="Pfam" id="PF09331"/>
    </source>
</evidence>
<name>A0A5N5HE53_9ROSA</name>
<dbReference type="OrthoDB" id="1194650at2759"/>
<evidence type="ECO:0000256" key="1">
    <source>
        <dbReference type="SAM" id="Phobius"/>
    </source>
</evidence>
<dbReference type="EMBL" id="SMOL01000160">
    <property type="protein sequence ID" value="KAB2626145.1"/>
    <property type="molecule type" value="Genomic_DNA"/>
</dbReference>
<accession>A0A5N5HE53</accession>
<dbReference type="PANTHER" id="PTHR48449">
    <property type="entry name" value="DUF1985 DOMAIN-CONTAINING PROTEIN"/>
    <property type="match status" value="1"/>
</dbReference>
<reference evidence="3 4" key="1">
    <citation type="submission" date="2019-09" db="EMBL/GenBank/DDBJ databases">
        <authorList>
            <person name="Ou C."/>
        </authorList>
    </citation>
    <scope>NUCLEOTIDE SEQUENCE [LARGE SCALE GENOMIC DNA]</scope>
    <source>
        <strain evidence="3">S2</strain>
        <tissue evidence="3">Leaf</tissue>
    </source>
</reference>
<keyword evidence="1" id="KW-1133">Transmembrane helix</keyword>
<dbReference type="AlphaFoldDB" id="A0A5N5HE53"/>
<feature type="transmembrane region" description="Helical" evidence="1">
    <location>
        <begin position="95"/>
        <end position="117"/>
    </location>
</feature>
<sequence length="234" mass="27707">MYELDFNGQLFHELSLCRVANQGVKDQEGLTYLIGCELTQFTKQDYCLITGLRCDEPHDIKVEPQRIRLLRVYFLGKLRAFKECKNRDNAFKLVLVYFVEAVLIGAKNNVVVILYYLHLLEHMDRFNNFAWGSISFGQLHDNLSFAASRRGRDRVERIVREIRRRNKRNKKKLGEQRERNGLDEAAKYFRTLLREIVLTKVEKNKTYWTWGDDMDVMIHENLTLDTNDVVELKL</sequence>
<dbReference type="Pfam" id="PF09331">
    <property type="entry name" value="DUF1985"/>
    <property type="match status" value="1"/>
</dbReference>
<keyword evidence="1" id="KW-0812">Transmembrane</keyword>
<dbReference type="PANTHER" id="PTHR48449:SF1">
    <property type="entry name" value="DUF1985 DOMAIN-CONTAINING PROTEIN"/>
    <property type="match status" value="1"/>
</dbReference>
<evidence type="ECO:0000313" key="3">
    <source>
        <dbReference type="EMBL" id="KAB2626145.1"/>
    </source>
</evidence>
<comment type="caution">
    <text evidence="3">The sequence shown here is derived from an EMBL/GenBank/DDBJ whole genome shotgun (WGS) entry which is preliminary data.</text>
</comment>
<keyword evidence="4" id="KW-1185">Reference proteome</keyword>
<organism evidence="3 4">
    <name type="scientific">Pyrus ussuriensis x Pyrus communis</name>
    <dbReference type="NCBI Taxonomy" id="2448454"/>
    <lineage>
        <taxon>Eukaryota</taxon>
        <taxon>Viridiplantae</taxon>
        <taxon>Streptophyta</taxon>
        <taxon>Embryophyta</taxon>
        <taxon>Tracheophyta</taxon>
        <taxon>Spermatophyta</taxon>
        <taxon>Magnoliopsida</taxon>
        <taxon>eudicotyledons</taxon>
        <taxon>Gunneridae</taxon>
        <taxon>Pentapetalae</taxon>
        <taxon>rosids</taxon>
        <taxon>fabids</taxon>
        <taxon>Rosales</taxon>
        <taxon>Rosaceae</taxon>
        <taxon>Amygdaloideae</taxon>
        <taxon>Maleae</taxon>
        <taxon>Pyrus</taxon>
    </lineage>
</organism>
<evidence type="ECO:0000313" key="4">
    <source>
        <dbReference type="Proteomes" id="UP000327157"/>
    </source>
</evidence>
<reference evidence="3 4" key="3">
    <citation type="submission" date="2019-11" db="EMBL/GenBank/DDBJ databases">
        <title>A de novo genome assembly of a pear dwarfing rootstock.</title>
        <authorList>
            <person name="Wang F."/>
            <person name="Wang J."/>
            <person name="Li S."/>
            <person name="Zhang Y."/>
            <person name="Fang M."/>
            <person name="Ma L."/>
            <person name="Zhao Y."/>
            <person name="Jiang S."/>
        </authorList>
    </citation>
    <scope>NUCLEOTIDE SEQUENCE [LARGE SCALE GENOMIC DNA]</scope>
    <source>
        <strain evidence="3">S2</strain>
        <tissue evidence="3">Leaf</tissue>
    </source>
</reference>
<dbReference type="Proteomes" id="UP000327157">
    <property type="component" value="Chromosome 16"/>
</dbReference>
<keyword evidence="1" id="KW-0472">Membrane</keyword>
<dbReference type="InterPro" id="IPR015410">
    <property type="entry name" value="DUF1985"/>
</dbReference>
<protein>
    <submittedName>
        <fullName evidence="3">DDRGK domain-containing protein 1-like</fullName>
    </submittedName>
</protein>
<feature type="domain" description="DUF1985" evidence="2">
    <location>
        <begin position="28"/>
        <end position="139"/>
    </location>
</feature>